<dbReference type="EMBL" id="GBRH01175536">
    <property type="protein sequence ID" value="JAE22360.1"/>
    <property type="molecule type" value="Transcribed_RNA"/>
</dbReference>
<feature type="signal peptide" evidence="2">
    <location>
        <begin position="1"/>
        <end position="19"/>
    </location>
</feature>
<feature type="chain" id="PRO_5002065011" description="Secreted protein" evidence="2">
    <location>
        <begin position="20"/>
        <end position="95"/>
    </location>
</feature>
<keyword evidence="2" id="KW-0732">Signal</keyword>
<evidence type="ECO:0000313" key="3">
    <source>
        <dbReference type="EMBL" id="JAE22360.1"/>
    </source>
</evidence>
<evidence type="ECO:0008006" key="4">
    <source>
        <dbReference type="Google" id="ProtNLM"/>
    </source>
</evidence>
<dbReference type="AlphaFoldDB" id="A0A0A9GBA0"/>
<feature type="compositionally biased region" description="Polar residues" evidence="1">
    <location>
        <begin position="86"/>
        <end position="95"/>
    </location>
</feature>
<reference evidence="3" key="1">
    <citation type="submission" date="2014-09" db="EMBL/GenBank/DDBJ databases">
        <authorList>
            <person name="Magalhaes I.L.F."/>
            <person name="Oliveira U."/>
            <person name="Santos F.R."/>
            <person name="Vidigal T.H.D.A."/>
            <person name="Brescovit A.D."/>
            <person name="Santos A.J."/>
        </authorList>
    </citation>
    <scope>NUCLEOTIDE SEQUENCE</scope>
    <source>
        <tissue evidence="3">Shoot tissue taken approximately 20 cm above the soil surface</tissue>
    </source>
</reference>
<accession>A0A0A9GBA0</accession>
<feature type="compositionally biased region" description="Low complexity" evidence="1">
    <location>
        <begin position="39"/>
        <end position="58"/>
    </location>
</feature>
<evidence type="ECO:0000256" key="2">
    <source>
        <dbReference type="SAM" id="SignalP"/>
    </source>
</evidence>
<protein>
    <recommendedName>
        <fullName evidence="4">Secreted protein</fullName>
    </recommendedName>
</protein>
<proteinExistence type="predicted"/>
<evidence type="ECO:0000256" key="1">
    <source>
        <dbReference type="SAM" id="MobiDB-lite"/>
    </source>
</evidence>
<name>A0A0A9GBA0_ARUDO</name>
<organism evidence="3">
    <name type="scientific">Arundo donax</name>
    <name type="common">Giant reed</name>
    <name type="synonym">Donax arundinaceus</name>
    <dbReference type="NCBI Taxonomy" id="35708"/>
    <lineage>
        <taxon>Eukaryota</taxon>
        <taxon>Viridiplantae</taxon>
        <taxon>Streptophyta</taxon>
        <taxon>Embryophyta</taxon>
        <taxon>Tracheophyta</taxon>
        <taxon>Spermatophyta</taxon>
        <taxon>Magnoliopsida</taxon>
        <taxon>Liliopsida</taxon>
        <taxon>Poales</taxon>
        <taxon>Poaceae</taxon>
        <taxon>PACMAD clade</taxon>
        <taxon>Arundinoideae</taxon>
        <taxon>Arundineae</taxon>
        <taxon>Arundo</taxon>
    </lineage>
</organism>
<sequence>MCVLVSILICSMILPPFPSRHPTWRRGTMRREVVFPLSRGSFPRGPYSPSSSPSSASDSRIRRCTMRSASCAGENMGGRPSASRRAPSTVSMTRT</sequence>
<feature type="region of interest" description="Disordered" evidence="1">
    <location>
        <begin position="39"/>
        <end position="95"/>
    </location>
</feature>
<reference evidence="3" key="2">
    <citation type="journal article" date="2015" name="Data Brief">
        <title>Shoot transcriptome of the giant reed, Arundo donax.</title>
        <authorList>
            <person name="Barrero R.A."/>
            <person name="Guerrero F.D."/>
            <person name="Moolhuijzen P."/>
            <person name="Goolsby J.A."/>
            <person name="Tidwell J."/>
            <person name="Bellgard S.E."/>
            <person name="Bellgard M.I."/>
        </authorList>
    </citation>
    <scope>NUCLEOTIDE SEQUENCE</scope>
    <source>
        <tissue evidence="3">Shoot tissue taken approximately 20 cm above the soil surface</tissue>
    </source>
</reference>